<dbReference type="Proteomes" id="UP000242180">
    <property type="component" value="Unassembled WGS sequence"/>
</dbReference>
<reference evidence="1 2" key="1">
    <citation type="submission" date="2016-07" db="EMBL/GenBank/DDBJ databases">
        <title>Pervasive Adenine N6-methylation of Active Genes in Fungi.</title>
        <authorList>
            <consortium name="DOE Joint Genome Institute"/>
            <person name="Mondo S.J."/>
            <person name="Dannebaum R.O."/>
            <person name="Kuo R.C."/>
            <person name="Labutti K."/>
            <person name="Haridas S."/>
            <person name="Kuo A."/>
            <person name="Salamov A."/>
            <person name="Ahrendt S.R."/>
            <person name="Lipzen A."/>
            <person name="Sullivan W."/>
            <person name="Andreopoulos W.B."/>
            <person name="Clum A."/>
            <person name="Lindquist E."/>
            <person name="Daum C."/>
            <person name="Ramamoorthy G.K."/>
            <person name="Gryganskyi A."/>
            <person name="Culley D."/>
            <person name="Magnuson J.K."/>
            <person name="James T.Y."/>
            <person name="O'Malley M.A."/>
            <person name="Stajich J.E."/>
            <person name="Spatafora J.W."/>
            <person name="Visel A."/>
            <person name="Grigoriev I.V."/>
        </authorList>
    </citation>
    <scope>NUCLEOTIDE SEQUENCE [LARGE SCALE GENOMIC DNA]</scope>
    <source>
        <strain evidence="1 2">NRRL 2496</strain>
    </source>
</reference>
<sequence length="105" mass="11738">MAHQITDAGEFMEITQGDQLVALVAYDRGQKPNLAYEYLSHSLPHVKFIELDLEEHGSSMAVQLHFAGRPIIFPGITFFKNGVEVSPSGQPIEEGVIYHWATQLK</sequence>
<dbReference type="EMBL" id="MCGN01000012">
    <property type="protein sequence ID" value="ORY90418.1"/>
    <property type="molecule type" value="Genomic_DNA"/>
</dbReference>
<keyword evidence="2" id="KW-1185">Reference proteome</keyword>
<protein>
    <recommendedName>
        <fullName evidence="3">Thioredoxin domain-containing protein</fullName>
    </recommendedName>
</protein>
<accession>A0A1X2H020</accession>
<dbReference type="InParanoid" id="A0A1X2H020"/>
<evidence type="ECO:0008006" key="3">
    <source>
        <dbReference type="Google" id="ProtNLM"/>
    </source>
</evidence>
<name>A0A1X2H020_SYNRA</name>
<proteinExistence type="predicted"/>
<gene>
    <name evidence="1" type="ORF">BCR43DRAFT_499277</name>
</gene>
<dbReference type="AlphaFoldDB" id="A0A1X2H020"/>
<organism evidence="1 2">
    <name type="scientific">Syncephalastrum racemosum</name>
    <name type="common">Filamentous fungus</name>
    <dbReference type="NCBI Taxonomy" id="13706"/>
    <lineage>
        <taxon>Eukaryota</taxon>
        <taxon>Fungi</taxon>
        <taxon>Fungi incertae sedis</taxon>
        <taxon>Mucoromycota</taxon>
        <taxon>Mucoromycotina</taxon>
        <taxon>Mucoromycetes</taxon>
        <taxon>Mucorales</taxon>
        <taxon>Syncephalastraceae</taxon>
        <taxon>Syncephalastrum</taxon>
    </lineage>
</organism>
<comment type="caution">
    <text evidence="1">The sequence shown here is derived from an EMBL/GenBank/DDBJ whole genome shotgun (WGS) entry which is preliminary data.</text>
</comment>
<evidence type="ECO:0000313" key="2">
    <source>
        <dbReference type="Proteomes" id="UP000242180"/>
    </source>
</evidence>
<evidence type="ECO:0000313" key="1">
    <source>
        <dbReference type="EMBL" id="ORY90418.1"/>
    </source>
</evidence>